<dbReference type="Proteomes" id="UP001333996">
    <property type="component" value="Unassembled WGS sequence"/>
</dbReference>
<proteinExistence type="predicted"/>
<organism evidence="1 2">
    <name type="scientific">Streptomyces chiangmaiensis</name>
    <dbReference type="NCBI Taxonomy" id="766497"/>
    <lineage>
        <taxon>Bacteria</taxon>
        <taxon>Bacillati</taxon>
        <taxon>Actinomycetota</taxon>
        <taxon>Actinomycetes</taxon>
        <taxon>Kitasatosporales</taxon>
        <taxon>Streptomycetaceae</taxon>
        <taxon>Streptomyces</taxon>
    </lineage>
</organism>
<name>A0ABU7FFN8_9ACTN</name>
<evidence type="ECO:0000313" key="2">
    <source>
        <dbReference type="Proteomes" id="UP001333996"/>
    </source>
</evidence>
<comment type="caution">
    <text evidence="1">The sequence shown here is derived from an EMBL/GenBank/DDBJ whole genome shotgun (WGS) entry which is preliminary data.</text>
</comment>
<evidence type="ECO:0008006" key="3">
    <source>
        <dbReference type="Google" id="ProtNLM"/>
    </source>
</evidence>
<dbReference type="EMBL" id="JAYWVC010000033">
    <property type="protein sequence ID" value="MED7822951.1"/>
    <property type="molecule type" value="Genomic_DNA"/>
</dbReference>
<protein>
    <recommendedName>
        <fullName evidence="3">Transposase</fullName>
    </recommendedName>
</protein>
<keyword evidence="2" id="KW-1185">Reference proteome</keyword>
<dbReference type="RefSeq" id="WP_329507377.1">
    <property type="nucleotide sequence ID" value="NZ_BAAAYZ010000019.1"/>
</dbReference>
<gene>
    <name evidence="1" type="ORF">VXC91_13415</name>
</gene>
<reference evidence="1" key="1">
    <citation type="submission" date="2024-01" db="EMBL/GenBank/DDBJ databases">
        <title>First draft genome sequence data of TA4-1, the type strain of Gram-positive actinobacterium Streptomyces chiangmaiensis.</title>
        <authorList>
            <person name="Yasawong M."/>
            <person name="Nantapong N."/>
        </authorList>
    </citation>
    <scope>NUCLEOTIDE SEQUENCE</scope>
    <source>
        <strain evidence="1">TA4-1</strain>
    </source>
</reference>
<sequence>MLPRLAHPTATTAFAMLRLLRTSDQAKDTEILALPRRITVLERQLGNARARFCVSDRAFSAALPHRLPSAALRGGRLPARPCRVGRFLRESPWPGCSAST</sequence>
<evidence type="ECO:0000313" key="1">
    <source>
        <dbReference type="EMBL" id="MED7822951.1"/>
    </source>
</evidence>
<accession>A0ABU7FFN8</accession>